<dbReference type="CDD" id="cd02440">
    <property type="entry name" value="AdoMet_MTases"/>
    <property type="match status" value="1"/>
</dbReference>
<dbReference type="SUPFAM" id="SSF46785">
    <property type="entry name" value="Winged helix' DNA-binding domain"/>
    <property type="match status" value="1"/>
</dbReference>
<organism evidence="3 4">
    <name type="scientific">Gemmatirosa kalamazoonensis</name>
    <dbReference type="NCBI Taxonomy" id="861299"/>
    <lineage>
        <taxon>Bacteria</taxon>
        <taxon>Pseudomonadati</taxon>
        <taxon>Gemmatimonadota</taxon>
        <taxon>Gemmatimonadia</taxon>
        <taxon>Gemmatimonadales</taxon>
        <taxon>Gemmatimonadaceae</taxon>
        <taxon>Gemmatirosa</taxon>
    </lineage>
</organism>
<reference evidence="3 4" key="1">
    <citation type="journal article" date="2014" name="Genome Announc.">
        <title>Genome Sequence and Methylome of Soil Bacterium Gemmatirosa kalamazoonensis KBS708T, a Member of the Rarely Cultivated Gemmatimonadetes Phylum.</title>
        <authorList>
            <person name="Debruyn J.M."/>
            <person name="Radosevich M."/>
            <person name="Wommack K.E."/>
            <person name="Polson S.W."/>
            <person name="Hauser L.J."/>
            <person name="Fawaz M.N."/>
            <person name="Korlach J."/>
            <person name="Tsai Y.C."/>
        </authorList>
    </citation>
    <scope>NUCLEOTIDE SEQUENCE [LARGE SCALE GENOMIC DNA]</scope>
    <source>
        <strain evidence="3 4">KBS708</strain>
    </source>
</reference>
<dbReference type="eggNOG" id="COG0640">
    <property type="taxonomic scope" value="Bacteria"/>
</dbReference>
<dbReference type="PANTHER" id="PTHR42912">
    <property type="entry name" value="METHYLTRANSFERASE"/>
    <property type="match status" value="1"/>
</dbReference>
<dbReference type="InterPro" id="IPR001845">
    <property type="entry name" value="HTH_ArsR_DNA-bd_dom"/>
</dbReference>
<keyword evidence="4" id="KW-1185">Reference proteome</keyword>
<dbReference type="EMBL" id="CP007128">
    <property type="protein sequence ID" value="AHG90007.1"/>
    <property type="molecule type" value="Genomic_DNA"/>
</dbReference>
<dbReference type="Pfam" id="PF08241">
    <property type="entry name" value="Methyltransf_11"/>
    <property type="match status" value="1"/>
</dbReference>
<dbReference type="PRINTS" id="PR00778">
    <property type="entry name" value="HTHARSR"/>
</dbReference>
<dbReference type="OrthoDB" id="9789575at2"/>
<accession>W0RHV1</accession>
<feature type="domain" description="HTH arsR-type" evidence="2">
    <location>
        <begin position="1"/>
        <end position="91"/>
    </location>
</feature>
<dbReference type="AlphaFoldDB" id="W0RHV1"/>
<proteinExistence type="predicted"/>
<dbReference type="SMART" id="SM00418">
    <property type="entry name" value="HTH_ARSR"/>
    <property type="match status" value="1"/>
</dbReference>
<dbReference type="eggNOG" id="COG2226">
    <property type="taxonomic scope" value="Bacteria"/>
</dbReference>
<dbReference type="Gene3D" id="3.40.50.150">
    <property type="entry name" value="Vaccinia Virus protein VP39"/>
    <property type="match status" value="1"/>
</dbReference>
<dbReference type="STRING" id="861299.J421_2470"/>
<keyword evidence="3" id="KW-0489">Methyltransferase</keyword>
<feature type="compositionally biased region" description="Polar residues" evidence="1">
    <location>
        <begin position="329"/>
        <end position="346"/>
    </location>
</feature>
<dbReference type="GO" id="GO:0032259">
    <property type="term" value="P:methylation"/>
    <property type="evidence" value="ECO:0007669"/>
    <property type="project" value="UniProtKB-KW"/>
</dbReference>
<evidence type="ECO:0000313" key="4">
    <source>
        <dbReference type="Proteomes" id="UP000019151"/>
    </source>
</evidence>
<dbReference type="KEGG" id="gba:J421_2470"/>
<dbReference type="SUPFAM" id="SSF53335">
    <property type="entry name" value="S-adenosyl-L-methionine-dependent methyltransferases"/>
    <property type="match status" value="1"/>
</dbReference>
<dbReference type="Proteomes" id="UP000019151">
    <property type="component" value="Chromosome"/>
</dbReference>
<keyword evidence="3" id="KW-0808">Transferase</keyword>
<gene>
    <name evidence="3" type="ORF">J421_2470</name>
</gene>
<dbReference type="InterPro" id="IPR011991">
    <property type="entry name" value="ArsR-like_HTH"/>
</dbReference>
<evidence type="ECO:0000259" key="2">
    <source>
        <dbReference type="PROSITE" id="PS50987"/>
    </source>
</evidence>
<dbReference type="InterPro" id="IPR029063">
    <property type="entry name" value="SAM-dependent_MTases_sf"/>
</dbReference>
<feature type="region of interest" description="Disordered" evidence="1">
    <location>
        <begin position="316"/>
        <end position="346"/>
    </location>
</feature>
<dbReference type="PROSITE" id="PS50987">
    <property type="entry name" value="HTH_ARSR_2"/>
    <property type="match status" value="1"/>
</dbReference>
<name>W0RHV1_9BACT</name>
<dbReference type="InParanoid" id="W0RHV1"/>
<sequence length="346" mass="37156">MDIVLAALRAAGERTRLRLLALLGRGELTVGELAAVLGQSQPRVSRHLKLLCDAGILDRYPEGTSVFYRLADRGDPAAIARAALEKLADDDPVLVADRARLDAVRRTRAAAADAYFRAAAADWDRTRSLYADEREVERVMLDVLGPGPLGEVLDVGTGTGRILELLAPSARRAVGVDLSTAMLGVARATVDAASRPNVQVRHADMYHLPFAPRAFDLVVFHQVLHYADDPASAVAEAARVLRPGGRVLVVDFAPHDLEFLRAEHAHRRLGFSDREVASWFRAVGLGCAEPRVVPGQPLDVVVWVAARTPGAVRPLDVSRGDAPDAENASLVSSAFSASPRESASPK</sequence>
<dbReference type="GO" id="GO:0008757">
    <property type="term" value="F:S-adenosylmethionine-dependent methyltransferase activity"/>
    <property type="evidence" value="ECO:0007669"/>
    <property type="project" value="InterPro"/>
</dbReference>
<evidence type="ECO:0000313" key="3">
    <source>
        <dbReference type="EMBL" id="AHG90007.1"/>
    </source>
</evidence>
<dbReference type="GO" id="GO:0003700">
    <property type="term" value="F:DNA-binding transcription factor activity"/>
    <property type="evidence" value="ECO:0007669"/>
    <property type="project" value="InterPro"/>
</dbReference>
<dbReference type="InterPro" id="IPR050508">
    <property type="entry name" value="Methyltransf_Superfamily"/>
</dbReference>
<dbReference type="HOGENOM" id="CLU_063642_0_0_0"/>
<dbReference type="Gene3D" id="1.10.10.10">
    <property type="entry name" value="Winged helix-like DNA-binding domain superfamily/Winged helix DNA-binding domain"/>
    <property type="match status" value="1"/>
</dbReference>
<protein>
    <submittedName>
        <fullName evidence="3">Methyltransferase type 11</fullName>
    </submittedName>
</protein>
<dbReference type="CDD" id="cd00090">
    <property type="entry name" value="HTH_ARSR"/>
    <property type="match status" value="1"/>
</dbReference>
<dbReference type="Pfam" id="PF01022">
    <property type="entry name" value="HTH_5"/>
    <property type="match status" value="1"/>
</dbReference>
<dbReference type="InterPro" id="IPR036390">
    <property type="entry name" value="WH_DNA-bd_sf"/>
</dbReference>
<dbReference type="PATRIC" id="fig|861299.3.peg.2516"/>
<dbReference type="InterPro" id="IPR036388">
    <property type="entry name" value="WH-like_DNA-bd_sf"/>
</dbReference>
<dbReference type="NCBIfam" id="NF033788">
    <property type="entry name" value="HTH_metalloreg"/>
    <property type="match status" value="1"/>
</dbReference>
<evidence type="ECO:0000256" key="1">
    <source>
        <dbReference type="SAM" id="MobiDB-lite"/>
    </source>
</evidence>
<dbReference type="InterPro" id="IPR013216">
    <property type="entry name" value="Methyltransf_11"/>
</dbReference>